<dbReference type="Gene3D" id="1.20.1420.30">
    <property type="entry name" value="NCX, central ion-binding region"/>
    <property type="match status" value="2"/>
</dbReference>
<protein>
    <recommendedName>
        <fullName evidence="14">RNA helicase</fullName>
    </recommendedName>
</protein>
<sequence length="1833" mass="200619">MASSVPVWVGAVALVVACAGQAAAGAECQHVAESARAHGLSQCAYARAYCADAAAGFIDWPRFRYCTSWVGPLIIWPALVLAFAVLLSLLSSTASTYFAPCLHQLSRSLRLSPNVAGVTLLAFGNAAPDIFTGLAGVRSDNVPLVLSSAVGAGLCVVSFCLGCVIIAAPARVEHSTLFYRDVAAYIVITGFIITISVGHRVPMWLALSFLVLYTLYAASVIAASFMAPAPSAVTKVTLAGSAGDMNYALLDDEREDQGQQARVELQAQTAHGPDALPLYDFGPPGDEQRSRPRTSEPDMLSSATFLKRARRAVEHPFTVLRYARRPSLSLFCRRSLFGSAALSRLTYRPKALVASFGFVSSIAWLSLLAAELVGVVQAMGIIANLSTSTLGLTVLAIANSAGDIVTNVTIATHTANGPASAISACFGAPIMSDLLGLGISLTTACATAYPADVTFKVDHHVTIGWAFLLGVLLVNMVAFPMYDFEPPPRYGCALIAIYLAFLLVSYGGIICDASCCAAIECVMGRAVGRDRVVTVTGPPTTVTTRRDLEDPTAFRQSVARGHGMADPSATPSHGHDDVLPIDAHRDRIIDHIDRHRVTVIQGETGCGKSSRIPSMILDAEVRRGRLPRMMVSQPRRIAARALTERLRTSRHGPVYGLRMGHGERSETPQTRIWFVTSGYLVQYMSHHPDAFAQHTHLIIDEVHERSVDSDLLCMLARRLLTQHEHLRLIVMSATIQSKLYCAYFRVPDDQTLFVGARRFPVEICHTGDIRRMKPPKGIQYKLSQLEDACTRSVTQMRLAVPASTAKIQYEIALWILERLAAAPDRRPDSAVLIFVSGMSDILELSESIERMSTVALTYKVLPIHSELPIETQFRVFESCGQGEFKVVIATNAAESSLTLPDVDTVICLGTHKQVERIGGSDQTQLVNTWVPKSGAIQRAGRTGRVRPGRCFRLYSSDLFESLPDYEVPEVRREPLDKLILRLRSMLDQPVLPLLNDLIEPPSCAAIDAAFASLHRMGMIQAASDDGNLTVSGRFVSRLGVDIRCGRLLADSFVLGVMAEAIVVVATFQLAHNPYRMAIPLLQTPEEYNDIVCSTMLSAHHHDQGMFSEPCALMQLYKSWLGSHSRDQWARTNCVASTRMRQLDTIVRHLTERVSKSLAIPVDAIQLDPNEPLQPGVLLFIRLLLTWTFHDQAIRAKRTKGPLTTPNSVMVDRDALAPADVRRAFRSVNTILNADLERIESATFTVSHCDVSRCRPAFTDKCMADLKIQFVIVLGTESDRTFWVICCKELWPAFNASIAKELSGAGNLKQLPSSHLTAQHITAELTIPTVRQHKEFRKHLKSAVTQPSMIITLQKSQAAHVVCTRCCPTETMSAHIFGAKSKWHRSQSTHVERITFNDVPTQGVPVVQDCTGLGPKILTSIMHGYRGEPALKITSVDDPNRVIEARATVCRTSWELCSDLSESGSSASANVPRHSLLEGLGILNLKRHPVFAVASGVMFFGSNQKSIRVEGVTVLPQGETWLHLALLLIGIDTKSWLGARVQQPARQAAMRLHDRLAPAMRGLDTTDADLPYDIFSFFNDSTDPMARDAVTDNPAEPIPQPTRPVVHVPTEFMGDQRGPEDTNDLDITDVSVLTRLRDMAKGKGCGHKSHKDGGNKLKYACLRCGARSTWKKCLIHMSTKSSCKAFIAAVIQDIEKELADANAPAPAPDVSSATEVYQCLACGRQAPSWDTCLEHIRGSAACFQAIVQLQFQEQDEWTVPLAARIGQECLRSSRDPSAFQCPGCAKLMPWDDLQDHIEYDPSCRNVCEESFDPDPSDWMSATLVVDGLRERCRI</sequence>
<dbReference type="InterPro" id="IPR001650">
    <property type="entry name" value="Helicase_C-like"/>
</dbReference>
<keyword evidence="6 8" id="KW-0472">Membrane</keyword>
<keyword evidence="4" id="KW-0067">ATP-binding</keyword>
<dbReference type="InterPro" id="IPR014001">
    <property type="entry name" value="Helicase_ATP-bd"/>
</dbReference>
<dbReference type="Pfam" id="PF00271">
    <property type="entry name" value="Helicase_C"/>
    <property type="match status" value="1"/>
</dbReference>
<comment type="subcellular location">
    <subcellularLocation>
        <location evidence="1">Membrane</location>
        <topology evidence="1">Multi-pass membrane protein</topology>
    </subcellularLocation>
</comment>
<evidence type="ECO:0000256" key="3">
    <source>
        <dbReference type="ARBA" id="ARBA00022741"/>
    </source>
</evidence>
<feature type="transmembrane region" description="Helical" evidence="8">
    <location>
        <begin position="111"/>
        <end position="128"/>
    </location>
</feature>
<feature type="transmembrane region" description="Helical" evidence="8">
    <location>
        <begin position="74"/>
        <end position="99"/>
    </location>
</feature>
<reference evidence="12 13" key="1">
    <citation type="submission" date="2018-03" db="EMBL/GenBank/DDBJ databases">
        <authorList>
            <person name="Fogelqvist J."/>
        </authorList>
    </citation>
    <scope>NUCLEOTIDE SEQUENCE [LARGE SCALE GENOMIC DNA]</scope>
</reference>
<keyword evidence="5 8" id="KW-1133">Transmembrane helix</keyword>
<dbReference type="Pfam" id="PF00270">
    <property type="entry name" value="DEAD"/>
    <property type="match status" value="1"/>
</dbReference>
<keyword evidence="12" id="KW-0496">Mitochondrion</keyword>
<evidence type="ECO:0000256" key="7">
    <source>
        <dbReference type="SAM" id="MobiDB-lite"/>
    </source>
</evidence>
<evidence type="ECO:0000256" key="4">
    <source>
        <dbReference type="ARBA" id="ARBA00022840"/>
    </source>
</evidence>
<dbReference type="SUPFAM" id="SSF52540">
    <property type="entry name" value="P-loop containing nucleoside triphosphate hydrolases"/>
    <property type="match status" value="1"/>
</dbReference>
<evidence type="ECO:0000259" key="11">
    <source>
        <dbReference type="PROSITE" id="PS51194"/>
    </source>
</evidence>
<dbReference type="GO" id="GO:0003723">
    <property type="term" value="F:RNA binding"/>
    <property type="evidence" value="ECO:0007669"/>
    <property type="project" value="TreeGrafter"/>
</dbReference>
<dbReference type="InterPro" id="IPR011545">
    <property type="entry name" value="DEAD/DEAH_box_helicase_dom"/>
</dbReference>
<feature type="domain" description="Helicase ATP-binding" evidence="10">
    <location>
        <begin position="589"/>
        <end position="753"/>
    </location>
</feature>
<accession>A0A3P3YNW4</accession>
<feature type="transmembrane region" description="Helical" evidence="8">
    <location>
        <begin position="182"/>
        <end position="198"/>
    </location>
</feature>
<feature type="compositionally biased region" description="Basic and acidic residues" evidence="7">
    <location>
        <begin position="286"/>
        <end position="296"/>
    </location>
</feature>
<dbReference type="CDD" id="cd18791">
    <property type="entry name" value="SF2_C_RHA"/>
    <property type="match status" value="1"/>
</dbReference>
<dbReference type="EMBL" id="OVEO01000017">
    <property type="protein sequence ID" value="SPR01490.1"/>
    <property type="molecule type" value="Genomic_DNA"/>
</dbReference>
<evidence type="ECO:0008006" key="14">
    <source>
        <dbReference type="Google" id="ProtNLM"/>
    </source>
</evidence>
<dbReference type="Proteomes" id="UP000290189">
    <property type="component" value="Unassembled WGS sequence"/>
</dbReference>
<evidence type="ECO:0000256" key="8">
    <source>
        <dbReference type="SAM" id="Phobius"/>
    </source>
</evidence>
<dbReference type="CDD" id="cd17917">
    <property type="entry name" value="DEXHc_RHA-like"/>
    <property type="match status" value="1"/>
</dbReference>
<feature type="region of interest" description="Disordered" evidence="7">
    <location>
        <begin position="273"/>
        <end position="299"/>
    </location>
</feature>
<evidence type="ECO:0000313" key="13">
    <source>
        <dbReference type="Proteomes" id="UP000290189"/>
    </source>
</evidence>
<proteinExistence type="predicted"/>
<dbReference type="Gene3D" id="1.20.120.1080">
    <property type="match status" value="1"/>
</dbReference>
<evidence type="ECO:0000313" key="12">
    <source>
        <dbReference type="EMBL" id="SPR01490.1"/>
    </source>
</evidence>
<dbReference type="Pfam" id="PF01699">
    <property type="entry name" value="Na_Ca_ex"/>
    <property type="match status" value="2"/>
</dbReference>
<feature type="transmembrane region" description="Helical" evidence="8">
    <location>
        <begin position="204"/>
        <end position="225"/>
    </location>
</feature>
<dbReference type="InterPro" id="IPR027417">
    <property type="entry name" value="P-loop_NTPase"/>
</dbReference>
<feature type="transmembrane region" description="Helical" evidence="8">
    <location>
        <begin position="489"/>
        <end position="509"/>
    </location>
</feature>
<feature type="domain" description="Helicase C-terminal" evidence="11">
    <location>
        <begin position="815"/>
        <end position="986"/>
    </location>
</feature>
<feature type="signal peptide" evidence="9">
    <location>
        <begin position="1"/>
        <end position="25"/>
    </location>
</feature>
<evidence type="ECO:0000259" key="10">
    <source>
        <dbReference type="PROSITE" id="PS51192"/>
    </source>
</evidence>
<feature type="transmembrane region" description="Helical" evidence="8">
    <location>
        <begin position="148"/>
        <end position="170"/>
    </location>
</feature>
<feature type="transmembrane region" description="Helical" evidence="8">
    <location>
        <begin position="463"/>
        <end position="482"/>
    </location>
</feature>
<keyword evidence="3" id="KW-0547">Nucleotide-binding</keyword>
<dbReference type="Gene3D" id="3.40.50.300">
    <property type="entry name" value="P-loop containing nucleotide triphosphate hydrolases"/>
    <property type="match status" value="2"/>
</dbReference>
<keyword evidence="9" id="KW-0732">Signal</keyword>
<dbReference type="GO" id="GO:0004386">
    <property type="term" value="F:helicase activity"/>
    <property type="evidence" value="ECO:0007669"/>
    <property type="project" value="TreeGrafter"/>
</dbReference>
<dbReference type="GO" id="GO:0055085">
    <property type="term" value="P:transmembrane transport"/>
    <property type="evidence" value="ECO:0007669"/>
    <property type="project" value="InterPro"/>
</dbReference>
<geneLocation type="mitochondrion" evidence="12"/>
<dbReference type="SMART" id="SM00487">
    <property type="entry name" value="DEXDc"/>
    <property type="match status" value="1"/>
</dbReference>
<feature type="region of interest" description="Disordered" evidence="7">
    <location>
        <begin position="556"/>
        <end position="577"/>
    </location>
</feature>
<evidence type="ECO:0000256" key="6">
    <source>
        <dbReference type="ARBA" id="ARBA00023136"/>
    </source>
</evidence>
<feature type="transmembrane region" description="Helical" evidence="8">
    <location>
        <begin position="434"/>
        <end position="451"/>
    </location>
</feature>
<feature type="transmembrane region" description="Helical" evidence="8">
    <location>
        <begin position="351"/>
        <end position="370"/>
    </location>
</feature>
<organism evidence="12 13">
    <name type="scientific">Plasmodiophora brassicae</name>
    <name type="common">Clubroot disease agent</name>
    <dbReference type="NCBI Taxonomy" id="37360"/>
    <lineage>
        <taxon>Eukaryota</taxon>
        <taxon>Sar</taxon>
        <taxon>Rhizaria</taxon>
        <taxon>Endomyxa</taxon>
        <taxon>Phytomyxea</taxon>
        <taxon>Plasmodiophorida</taxon>
        <taxon>Plasmodiophoridae</taxon>
        <taxon>Plasmodiophora</taxon>
    </lineage>
</organism>
<keyword evidence="2 8" id="KW-0812">Transmembrane</keyword>
<evidence type="ECO:0000256" key="9">
    <source>
        <dbReference type="SAM" id="SignalP"/>
    </source>
</evidence>
<evidence type="ECO:0000256" key="2">
    <source>
        <dbReference type="ARBA" id="ARBA00022692"/>
    </source>
</evidence>
<dbReference type="InterPro" id="IPR044880">
    <property type="entry name" value="NCX_ion-bd_dom_sf"/>
</dbReference>
<dbReference type="GO" id="GO:0005524">
    <property type="term" value="F:ATP binding"/>
    <property type="evidence" value="ECO:0007669"/>
    <property type="project" value="UniProtKB-KW"/>
</dbReference>
<dbReference type="PANTHER" id="PTHR18934">
    <property type="entry name" value="ATP-DEPENDENT RNA HELICASE"/>
    <property type="match status" value="1"/>
</dbReference>
<feature type="chain" id="PRO_5018014013" description="RNA helicase" evidence="9">
    <location>
        <begin position="26"/>
        <end position="1833"/>
    </location>
</feature>
<name>A0A3P3YNW4_PLABS</name>
<dbReference type="GO" id="GO:0016020">
    <property type="term" value="C:membrane"/>
    <property type="evidence" value="ECO:0007669"/>
    <property type="project" value="UniProtKB-SubCell"/>
</dbReference>
<dbReference type="SMART" id="SM00490">
    <property type="entry name" value="HELICc"/>
    <property type="match status" value="1"/>
</dbReference>
<dbReference type="InterPro" id="IPR004837">
    <property type="entry name" value="NaCa_Exmemb"/>
</dbReference>
<dbReference type="PANTHER" id="PTHR18934:SF145">
    <property type="entry name" value="ATP-DEPENDENT RNA HELICASE DHX57-RELATED"/>
    <property type="match status" value="1"/>
</dbReference>
<dbReference type="PROSITE" id="PS51192">
    <property type="entry name" value="HELICASE_ATP_BIND_1"/>
    <property type="match status" value="1"/>
</dbReference>
<gene>
    <name evidence="12" type="ORF">PLBR_LOCUS8705</name>
</gene>
<evidence type="ECO:0000256" key="5">
    <source>
        <dbReference type="ARBA" id="ARBA00022989"/>
    </source>
</evidence>
<evidence type="ECO:0000256" key="1">
    <source>
        <dbReference type="ARBA" id="ARBA00004141"/>
    </source>
</evidence>
<dbReference type="PROSITE" id="PS51194">
    <property type="entry name" value="HELICASE_CTER"/>
    <property type="match status" value="1"/>
</dbReference>